<dbReference type="InterPro" id="IPR001646">
    <property type="entry name" value="5peptide_repeat"/>
</dbReference>
<dbReference type="Pfam" id="PF13576">
    <property type="entry name" value="Pentapeptide_3"/>
    <property type="match status" value="1"/>
</dbReference>
<dbReference type="SUPFAM" id="SSF141571">
    <property type="entry name" value="Pentapeptide repeat-like"/>
    <property type="match status" value="1"/>
</dbReference>
<dbReference type="RefSeq" id="WP_022071085.1">
    <property type="nucleotide sequence ID" value="NZ_BAABYO010000001.1"/>
</dbReference>
<keyword evidence="1" id="KW-0812">Transmembrane</keyword>
<dbReference type="AlphaFoldDB" id="A0A6N3DNS8"/>
<evidence type="ECO:0008006" key="3">
    <source>
        <dbReference type="Google" id="ProtNLM"/>
    </source>
</evidence>
<dbReference type="EMBL" id="CACRUE010000033">
    <property type="protein sequence ID" value="VYU30856.1"/>
    <property type="molecule type" value="Genomic_DNA"/>
</dbReference>
<accession>A0A6N3DNS8</accession>
<dbReference type="Gene3D" id="2.160.20.80">
    <property type="entry name" value="E3 ubiquitin-protein ligase SopA"/>
    <property type="match status" value="1"/>
</dbReference>
<evidence type="ECO:0000256" key="1">
    <source>
        <dbReference type="SAM" id="Phobius"/>
    </source>
</evidence>
<feature type="transmembrane region" description="Helical" evidence="1">
    <location>
        <begin position="370"/>
        <end position="391"/>
    </location>
</feature>
<organism evidence="2">
    <name type="scientific">Intestinibacter bartlettii</name>
    <dbReference type="NCBI Taxonomy" id="261299"/>
    <lineage>
        <taxon>Bacteria</taxon>
        <taxon>Bacillati</taxon>
        <taxon>Bacillota</taxon>
        <taxon>Clostridia</taxon>
        <taxon>Peptostreptococcales</taxon>
        <taxon>Peptostreptococcaceae</taxon>
        <taxon>Intestinibacter</taxon>
    </lineage>
</organism>
<sequence length="397" mass="46235">MPYVNFKEENYKLDKQIKNRKENNKKIISQIKKDKTLLSGYSLDGEYSFKNTKKQMIGTQGVLKDEDFQVISDEDFICANFFNCKFQNIKFINCTFIGCNFKKCSFGGGGIIFENCTFVKSDSIKTPSLNVKDNLGCYFEDCYIYAQFKGSNISYSLFERCTFENTNFELSDLQAVIIIQSDLFKIVVSDCDFQNFKTQKCYMSDFEFDDKYMTTFDDKTFFDKLVERKKDRDEYEGFYMIYQNIAFQYEQNNLKSNFGEYYFLGKKAEHKTLDFLPKIKSYLYWFSCGYGERPLYSIYFSFFIIFLFTALFLLVGIDIEGDVIQYSNLKMIEGLSFGEFLKHLLRAFSLSTSLFSGVGDELCEPTIQSVILADIEMIFGVIVMGLGIGTLTRKIVR</sequence>
<evidence type="ECO:0000313" key="2">
    <source>
        <dbReference type="EMBL" id="VYU30856.1"/>
    </source>
</evidence>
<protein>
    <recommendedName>
        <fullName evidence="3">Pentapeptide repeats (8 copies)</fullName>
    </recommendedName>
</protein>
<reference evidence="2" key="1">
    <citation type="submission" date="2019-11" db="EMBL/GenBank/DDBJ databases">
        <authorList>
            <person name="Feng L."/>
        </authorList>
    </citation>
    <scope>NUCLEOTIDE SEQUENCE</scope>
    <source>
        <strain evidence="2">IbartlettiiLFYP30</strain>
    </source>
</reference>
<keyword evidence="1" id="KW-1133">Transmembrane helix</keyword>
<keyword evidence="1" id="KW-0472">Membrane</keyword>
<name>A0A6N3DNS8_9FIRM</name>
<proteinExistence type="predicted"/>
<feature type="transmembrane region" description="Helical" evidence="1">
    <location>
        <begin position="296"/>
        <end position="319"/>
    </location>
</feature>
<gene>
    <name evidence="2" type="ORF">IBLFYP30_02315</name>
</gene>